<dbReference type="Pfam" id="PF00205">
    <property type="entry name" value="TPP_enzyme_M"/>
    <property type="match status" value="1"/>
</dbReference>
<dbReference type="GO" id="GO:0003824">
    <property type="term" value="F:catalytic activity"/>
    <property type="evidence" value="ECO:0007669"/>
    <property type="project" value="InterPro"/>
</dbReference>
<dbReference type="InterPro" id="IPR029035">
    <property type="entry name" value="DHS-like_NAD/FAD-binding_dom"/>
</dbReference>
<dbReference type="InterPro" id="IPR000399">
    <property type="entry name" value="TPP-bd_CS"/>
</dbReference>
<dbReference type="Pfam" id="PF02776">
    <property type="entry name" value="TPP_enzyme_N"/>
    <property type="match status" value="1"/>
</dbReference>
<dbReference type="Gene3D" id="3.40.50.970">
    <property type="match status" value="2"/>
</dbReference>
<dbReference type="Proteomes" id="UP000515679">
    <property type="component" value="Chromosome"/>
</dbReference>
<evidence type="ECO:0000313" key="7">
    <source>
        <dbReference type="EMBL" id="QMV44794.1"/>
    </source>
</evidence>
<protein>
    <submittedName>
        <fullName evidence="7">Thiamine pyrophosphate-binding protein</fullName>
    </submittedName>
</protein>
<keyword evidence="2 3" id="KW-0786">Thiamine pyrophosphate</keyword>
<dbReference type="AlphaFoldDB" id="A0A7G5C6G0"/>
<dbReference type="InterPro" id="IPR012001">
    <property type="entry name" value="Thiamin_PyroP_enz_TPP-bd_dom"/>
</dbReference>
<sequence>MDRKVLCGMPQMSVSEAILEQLRRAGVERIYGVVGDAIFGLMDAIAKQSAIRFITVKHESVAALMASAEAKCTGKLTVCAAQMGPGIANLLNGLGDAYLDGYPVLAISGQAPLNRIGTPYKQFVNQQSLVQSVSGYTQLVVHPDSVIASLASAMYASIARGTVSHLSIPADLFGMQTQRLPQDPILSICGLPDPKSLEDATQILRSATKPMILAGNKGRLASAEIERLAIAWGSGIANAYGAIGVIADDFEMALGGLGEGGNPYLTERFRDADVVMAIGTSWWPDNCTPLEARVIQIAGRQNELSANMPANCVVVGDIPTAIARLTQGLMDHKPSPDWIESVRECKQTWKDRNETEGTESDFPMHPSCIVRKIENHVSSDAIIALDEGDSTLWFMRNFRAVHQLVIVSEQWRTMGFGLPAAMAAKCCYPQRQVVCVVGDGGIGMVLADMLTASRYGLAVVMIVLNNGFLQMERNKMGVRRLEPEGTAVANPDYVQLAEACGWRGYRAQSPDDLDEFLKVSLTSAQPVLIEVPTAQAVYPDYPIV</sequence>
<dbReference type="SUPFAM" id="SSF52518">
    <property type="entry name" value="Thiamin diphosphate-binding fold (THDP-binding)"/>
    <property type="match status" value="2"/>
</dbReference>
<accession>A0A7G5C6G0</accession>
<dbReference type="Pfam" id="PF02775">
    <property type="entry name" value="TPP_enzyme_C"/>
    <property type="match status" value="1"/>
</dbReference>
<dbReference type="GO" id="GO:0000287">
    <property type="term" value="F:magnesium ion binding"/>
    <property type="evidence" value="ECO:0007669"/>
    <property type="project" value="InterPro"/>
</dbReference>
<evidence type="ECO:0000313" key="8">
    <source>
        <dbReference type="Proteomes" id="UP000515679"/>
    </source>
</evidence>
<dbReference type="KEGG" id="cchl:FPL14_29265"/>
<dbReference type="InterPro" id="IPR011766">
    <property type="entry name" value="TPP_enzyme_TPP-bd"/>
</dbReference>
<dbReference type="EMBL" id="CP041969">
    <property type="protein sequence ID" value="QMV44794.1"/>
    <property type="molecule type" value="Genomic_DNA"/>
</dbReference>
<proteinExistence type="inferred from homology"/>
<dbReference type="PANTHER" id="PTHR42981:SF2">
    <property type="entry name" value="PYRUVATE DEHYDROGENASE [UBIQUINONE]"/>
    <property type="match status" value="1"/>
</dbReference>
<feature type="domain" description="Thiamine pyrophosphate enzyme central" evidence="4">
    <location>
        <begin position="197"/>
        <end position="325"/>
    </location>
</feature>
<evidence type="ECO:0000256" key="2">
    <source>
        <dbReference type="ARBA" id="ARBA00023052"/>
    </source>
</evidence>
<dbReference type="SUPFAM" id="SSF52467">
    <property type="entry name" value="DHS-like NAD/FAD-binding domain"/>
    <property type="match status" value="1"/>
</dbReference>
<dbReference type="InterPro" id="IPR047211">
    <property type="entry name" value="POXB-like"/>
</dbReference>
<evidence type="ECO:0000259" key="6">
    <source>
        <dbReference type="Pfam" id="PF02776"/>
    </source>
</evidence>
<dbReference type="GO" id="GO:0030976">
    <property type="term" value="F:thiamine pyrophosphate binding"/>
    <property type="evidence" value="ECO:0007669"/>
    <property type="project" value="InterPro"/>
</dbReference>
<organism evidence="7 8">
    <name type="scientific">Cohnella cholangitidis</name>
    <dbReference type="NCBI Taxonomy" id="2598458"/>
    <lineage>
        <taxon>Bacteria</taxon>
        <taxon>Bacillati</taxon>
        <taxon>Bacillota</taxon>
        <taxon>Bacilli</taxon>
        <taxon>Bacillales</taxon>
        <taxon>Paenibacillaceae</taxon>
        <taxon>Cohnella</taxon>
    </lineage>
</organism>
<dbReference type="PANTHER" id="PTHR42981">
    <property type="entry name" value="PYRUVATE DEHYDROGENASE [UBIQUINONE]"/>
    <property type="match status" value="1"/>
</dbReference>
<comment type="similarity">
    <text evidence="1 3">Belongs to the TPP enzyme family.</text>
</comment>
<dbReference type="InterPro" id="IPR029061">
    <property type="entry name" value="THDP-binding"/>
</dbReference>
<evidence type="ECO:0000256" key="1">
    <source>
        <dbReference type="ARBA" id="ARBA00007812"/>
    </source>
</evidence>
<keyword evidence="8" id="KW-1185">Reference proteome</keyword>
<feature type="domain" description="Thiamine pyrophosphate enzyme N-terminal TPP-binding" evidence="6">
    <location>
        <begin position="12"/>
        <end position="126"/>
    </location>
</feature>
<evidence type="ECO:0000259" key="5">
    <source>
        <dbReference type="Pfam" id="PF02775"/>
    </source>
</evidence>
<feature type="domain" description="Thiamine pyrophosphate enzyme TPP-binding" evidence="5">
    <location>
        <begin position="387"/>
        <end position="531"/>
    </location>
</feature>
<dbReference type="InterPro" id="IPR012000">
    <property type="entry name" value="Thiamin_PyroP_enz_cen_dom"/>
</dbReference>
<dbReference type="PROSITE" id="PS00187">
    <property type="entry name" value="TPP_ENZYMES"/>
    <property type="match status" value="1"/>
</dbReference>
<evidence type="ECO:0000259" key="4">
    <source>
        <dbReference type="Pfam" id="PF00205"/>
    </source>
</evidence>
<dbReference type="Gene3D" id="3.40.50.1220">
    <property type="entry name" value="TPP-binding domain"/>
    <property type="match status" value="1"/>
</dbReference>
<reference evidence="7 8" key="1">
    <citation type="submission" date="2019-07" db="EMBL/GenBank/DDBJ databases">
        <authorList>
            <person name="Kim J.K."/>
            <person name="Cheong H.-M."/>
            <person name="Choi Y."/>
            <person name="Hwang K.J."/>
            <person name="Lee S."/>
            <person name="Choi C."/>
        </authorList>
    </citation>
    <scope>NUCLEOTIDE SEQUENCE [LARGE SCALE GENOMIC DNA]</scope>
    <source>
        <strain evidence="7 8">KS 22</strain>
    </source>
</reference>
<evidence type="ECO:0000256" key="3">
    <source>
        <dbReference type="RuleBase" id="RU362132"/>
    </source>
</evidence>
<name>A0A7G5C6G0_9BACL</name>
<gene>
    <name evidence="7" type="ORF">FPL14_29265</name>
</gene>